<feature type="transmembrane region" description="Helical" evidence="9">
    <location>
        <begin position="175"/>
        <end position="199"/>
    </location>
</feature>
<feature type="transmembrane region" description="Helical" evidence="9">
    <location>
        <begin position="106"/>
        <end position="129"/>
    </location>
</feature>
<protein>
    <submittedName>
        <fullName evidence="10">Uncharacterized protein</fullName>
    </submittedName>
</protein>
<dbReference type="Proteomes" id="UP000765509">
    <property type="component" value="Unassembled WGS sequence"/>
</dbReference>
<dbReference type="OrthoDB" id="9986677at2759"/>
<evidence type="ECO:0000256" key="9">
    <source>
        <dbReference type="SAM" id="Phobius"/>
    </source>
</evidence>
<feature type="transmembrane region" description="Helical" evidence="9">
    <location>
        <begin position="55"/>
        <end position="77"/>
    </location>
</feature>
<keyword evidence="6" id="KW-0653">Protein transport</keyword>
<comment type="subcellular location">
    <subcellularLocation>
        <location evidence="1">Membrane</location>
        <topology evidence="1">Multi-pass membrane protein</topology>
    </subcellularLocation>
</comment>
<organism evidence="10 11">
    <name type="scientific">Austropuccinia psidii MF-1</name>
    <dbReference type="NCBI Taxonomy" id="1389203"/>
    <lineage>
        <taxon>Eukaryota</taxon>
        <taxon>Fungi</taxon>
        <taxon>Dikarya</taxon>
        <taxon>Basidiomycota</taxon>
        <taxon>Pucciniomycotina</taxon>
        <taxon>Pucciniomycetes</taxon>
        <taxon>Pucciniales</taxon>
        <taxon>Sphaerophragmiaceae</taxon>
        <taxon>Austropuccinia</taxon>
    </lineage>
</organism>
<reference evidence="10" key="1">
    <citation type="submission" date="2021-03" db="EMBL/GenBank/DDBJ databases">
        <title>Draft genome sequence of rust myrtle Austropuccinia psidii MF-1, a brazilian biotype.</title>
        <authorList>
            <person name="Quecine M.C."/>
            <person name="Pachon D.M.R."/>
            <person name="Bonatelli M.L."/>
            <person name="Correr F.H."/>
            <person name="Franceschini L.M."/>
            <person name="Leite T.F."/>
            <person name="Margarido G.R.A."/>
            <person name="Almeida C.A."/>
            <person name="Ferrarezi J.A."/>
            <person name="Labate C.A."/>
        </authorList>
    </citation>
    <scope>NUCLEOTIDE SEQUENCE</scope>
    <source>
        <strain evidence="10">MF-1</strain>
    </source>
</reference>
<sequence>MADGGLAQNFPFLSVSLLLPNGKPYPVKKVINADGTPNEGAIESVGLPYLASTNVVAQIFSSLAATSAVTHVLIYNYDIIKGVLQRKKGKTNIDPHRLVCEKYGDFPIWGFIAISLLSIGLAVLASTLSHSGLSVLGLFVAIIVSSTLTLALGFLIAITGFSLNVNSVVQTIGGLIFPGNAFGNMWFTAYGASTVTQSINMLKDLKLGQYMHVPQKHVVYSQIFGTFVGLFVNYGVMKLLVRTQREVLLSPGGNGVFSGFLIAAFNSRAVWYVSN</sequence>
<evidence type="ECO:0000256" key="1">
    <source>
        <dbReference type="ARBA" id="ARBA00004141"/>
    </source>
</evidence>
<keyword evidence="7 9" id="KW-1133">Transmembrane helix</keyword>
<keyword evidence="11" id="KW-1185">Reference proteome</keyword>
<keyword evidence="3" id="KW-0813">Transport</keyword>
<keyword evidence="4 9" id="KW-0812">Transmembrane</keyword>
<evidence type="ECO:0000256" key="2">
    <source>
        <dbReference type="ARBA" id="ARBA00008807"/>
    </source>
</evidence>
<evidence type="ECO:0000256" key="7">
    <source>
        <dbReference type="ARBA" id="ARBA00022989"/>
    </source>
</evidence>
<evidence type="ECO:0000256" key="3">
    <source>
        <dbReference type="ARBA" id="ARBA00022448"/>
    </source>
</evidence>
<dbReference type="Pfam" id="PF03169">
    <property type="entry name" value="OPT"/>
    <property type="match status" value="1"/>
</dbReference>
<feature type="transmembrane region" description="Helical" evidence="9">
    <location>
        <begin position="253"/>
        <end position="273"/>
    </location>
</feature>
<proteinExistence type="inferred from homology"/>
<keyword evidence="8 9" id="KW-0472">Membrane</keyword>
<dbReference type="GO" id="GO:0035673">
    <property type="term" value="F:oligopeptide transmembrane transporter activity"/>
    <property type="evidence" value="ECO:0007669"/>
    <property type="project" value="InterPro"/>
</dbReference>
<evidence type="ECO:0000256" key="6">
    <source>
        <dbReference type="ARBA" id="ARBA00022927"/>
    </source>
</evidence>
<evidence type="ECO:0000313" key="11">
    <source>
        <dbReference type="Proteomes" id="UP000765509"/>
    </source>
</evidence>
<gene>
    <name evidence="10" type="ORF">O181_011673</name>
</gene>
<feature type="transmembrane region" description="Helical" evidence="9">
    <location>
        <begin position="135"/>
        <end position="163"/>
    </location>
</feature>
<accession>A0A9Q3BVQ9</accession>
<dbReference type="PANTHER" id="PTHR22601">
    <property type="entry name" value="ISP4 LIKE PROTEIN"/>
    <property type="match status" value="1"/>
</dbReference>
<comment type="similarity">
    <text evidence="2">Belongs to the oligopeptide OPT transporter family.</text>
</comment>
<dbReference type="AlphaFoldDB" id="A0A9Q3BVQ9"/>
<evidence type="ECO:0000256" key="8">
    <source>
        <dbReference type="ARBA" id="ARBA00023136"/>
    </source>
</evidence>
<keyword evidence="5" id="KW-0571">Peptide transport</keyword>
<dbReference type="InterPro" id="IPR004813">
    <property type="entry name" value="OPT"/>
</dbReference>
<evidence type="ECO:0000313" key="10">
    <source>
        <dbReference type="EMBL" id="MBW0471958.1"/>
    </source>
</evidence>
<name>A0A9Q3BVQ9_9BASI</name>
<dbReference type="GO" id="GO:0016020">
    <property type="term" value="C:membrane"/>
    <property type="evidence" value="ECO:0007669"/>
    <property type="project" value="UniProtKB-SubCell"/>
</dbReference>
<comment type="caution">
    <text evidence="10">The sequence shown here is derived from an EMBL/GenBank/DDBJ whole genome shotgun (WGS) entry which is preliminary data.</text>
</comment>
<dbReference type="GO" id="GO:0015031">
    <property type="term" value="P:protein transport"/>
    <property type="evidence" value="ECO:0007669"/>
    <property type="project" value="UniProtKB-KW"/>
</dbReference>
<feature type="transmembrane region" description="Helical" evidence="9">
    <location>
        <begin position="219"/>
        <end position="241"/>
    </location>
</feature>
<dbReference type="InterPro" id="IPR004648">
    <property type="entry name" value="Oligpept_transpt"/>
</dbReference>
<dbReference type="EMBL" id="AVOT02002923">
    <property type="protein sequence ID" value="MBW0471958.1"/>
    <property type="molecule type" value="Genomic_DNA"/>
</dbReference>
<evidence type="ECO:0000256" key="4">
    <source>
        <dbReference type="ARBA" id="ARBA00022692"/>
    </source>
</evidence>
<evidence type="ECO:0000256" key="5">
    <source>
        <dbReference type="ARBA" id="ARBA00022856"/>
    </source>
</evidence>